<dbReference type="NCBIfam" id="TIGR02095">
    <property type="entry name" value="glgA"/>
    <property type="match status" value="1"/>
</dbReference>
<evidence type="ECO:0000259" key="9">
    <source>
        <dbReference type="Pfam" id="PF00534"/>
    </source>
</evidence>
<comment type="function">
    <text evidence="2 8">Synthesizes alpha-1,4-glucan chains using ADP-glucose.</text>
</comment>
<comment type="catalytic activity">
    <reaction evidence="1 8">
        <text>[(1-&gt;4)-alpha-D-glucosyl](n) + ADP-alpha-D-glucose = [(1-&gt;4)-alpha-D-glucosyl](n+1) + ADP + H(+)</text>
        <dbReference type="Rhea" id="RHEA:18189"/>
        <dbReference type="Rhea" id="RHEA-COMP:9584"/>
        <dbReference type="Rhea" id="RHEA-COMP:9587"/>
        <dbReference type="ChEBI" id="CHEBI:15378"/>
        <dbReference type="ChEBI" id="CHEBI:15444"/>
        <dbReference type="ChEBI" id="CHEBI:57498"/>
        <dbReference type="ChEBI" id="CHEBI:456216"/>
        <dbReference type="EC" id="2.4.1.21"/>
    </reaction>
</comment>
<evidence type="ECO:0000259" key="10">
    <source>
        <dbReference type="Pfam" id="PF08323"/>
    </source>
</evidence>
<evidence type="ECO:0000256" key="7">
    <source>
        <dbReference type="ARBA" id="ARBA00023056"/>
    </source>
</evidence>
<keyword evidence="5 8" id="KW-0328">Glycosyltransferase</keyword>
<dbReference type="CDD" id="cd03791">
    <property type="entry name" value="GT5_Glycogen_synthase_DULL1-like"/>
    <property type="match status" value="1"/>
</dbReference>
<evidence type="ECO:0000256" key="8">
    <source>
        <dbReference type="HAMAP-Rule" id="MF_00484"/>
    </source>
</evidence>
<dbReference type="InterPro" id="IPR001296">
    <property type="entry name" value="Glyco_trans_1"/>
</dbReference>
<evidence type="ECO:0000313" key="12">
    <source>
        <dbReference type="Proteomes" id="UP000244077"/>
    </source>
</evidence>
<evidence type="ECO:0000256" key="5">
    <source>
        <dbReference type="ARBA" id="ARBA00022676"/>
    </source>
</evidence>
<dbReference type="PANTHER" id="PTHR45825:SF11">
    <property type="entry name" value="ALPHA AMYLASE DOMAIN-CONTAINING PROTEIN"/>
    <property type="match status" value="1"/>
</dbReference>
<dbReference type="PANTHER" id="PTHR45825">
    <property type="entry name" value="GRANULE-BOUND STARCH SYNTHASE 1, CHLOROPLASTIC/AMYLOPLASTIC"/>
    <property type="match status" value="1"/>
</dbReference>
<dbReference type="GO" id="GO:0005829">
    <property type="term" value="C:cytosol"/>
    <property type="evidence" value="ECO:0007669"/>
    <property type="project" value="TreeGrafter"/>
</dbReference>
<evidence type="ECO:0000256" key="1">
    <source>
        <dbReference type="ARBA" id="ARBA00001478"/>
    </source>
</evidence>
<feature type="domain" description="Glycosyl transferase family 1" evidence="9">
    <location>
        <begin position="293"/>
        <end position="423"/>
    </location>
</feature>
<dbReference type="GO" id="GO:0004373">
    <property type="term" value="F:alpha-1,4-glucan glucosyltransferase (UDP-glucose donor) activity"/>
    <property type="evidence" value="ECO:0007669"/>
    <property type="project" value="InterPro"/>
</dbReference>
<feature type="domain" description="Starch synthase catalytic" evidence="10">
    <location>
        <begin position="13"/>
        <end position="251"/>
    </location>
</feature>
<reference evidence="11 12" key="1">
    <citation type="submission" date="2018-04" db="EMBL/GenBank/DDBJ databases">
        <title>Genomic Encyclopedia of Archaeal and Bacterial Type Strains, Phase II (KMG-II): from individual species to whole genera.</title>
        <authorList>
            <person name="Goeker M."/>
        </authorList>
    </citation>
    <scope>NUCLEOTIDE SEQUENCE [LARGE SCALE GENOMIC DNA]</scope>
    <source>
        <strain evidence="11 12">DSM 100434</strain>
    </source>
</reference>
<gene>
    <name evidence="8" type="primary">glgA</name>
    <name evidence="11" type="ORF">C8N42_112100</name>
</gene>
<keyword evidence="7 8" id="KW-0320">Glycogen biosynthesis</keyword>
<proteinExistence type="inferred from homology"/>
<comment type="pathway">
    <text evidence="3 8">Glycan biosynthesis; glycogen biosynthesis.</text>
</comment>
<dbReference type="UniPathway" id="UPA00164"/>
<dbReference type="Proteomes" id="UP000244077">
    <property type="component" value="Unassembled WGS sequence"/>
</dbReference>
<dbReference type="InterPro" id="IPR013534">
    <property type="entry name" value="Starch_synth_cat_dom"/>
</dbReference>
<dbReference type="GO" id="GO:0009011">
    <property type="term" value="F:alpha-1,4-glucan glucosyltransferase (ADP-glucose donor) activity"/>
    <property type="evidence" value="ECO:0007669"/>
    <property type="project" value="UniProtKB-UniRule"/>
</dbReference>
<name>A0A2T5HCN5_9RHOB</name>
<accession>A0A2T5HCN5</accession>
<dbReference type="RefSeq" id="WP_107817361.1">
    <property type="nucleotide sequence ID" value="NZ_QAOH01000012.1"/>
</dbReference>
<dbReference type="Pfam" id="PF00534">
    <property type="entry name" value="Glycos_transf_1"/>
    <property type="match status" value="1"/>
</dbReference>
<dbReference type="InterPro" id="IPR011835">
    <property type="entry name" value="GS/SS"/>
</dbReference>
<evidence type="ECO:0000256" key="6">
    <source>
        <dbReference type="ARBA" id="ARBA00022679"/>
    </source>
</evidence>
<evidence type="ECO:0000256" key="3">
    <source>
        <dbReference type="ARBA" id="ARBA00004964"/>
    </source>
</evidence>
<dbReference type="Pfam" id="PF08323">
    <property type="entry name" value="Glyco_transf_5"/>
    <property type="match status" value="1"/>
</dbReference>
<dbReference type="EMBL" id="QAOH01000012">
    <property type="protein sequence ID" value="PTQ69333.1"/>
    <property type="molecule type" value="Genomic_DNA"/>
</dbReference>
<dbReference type="Gene3D" id="3.40.50.2000">
    <property type="entry name" value="Glycogen Phosphorylase B"/>
    <property type="match status" value="2"/>
</dbReference>
<sequence length="494" mass="53035">MSAAAVKAEAPIKVLSVTSECVPLIKTGGLADVAGSLPSALIPHGVEMRTLLPGYRQVLAAQPEAETVFEVWDLFGGFARIRRGTLGEGKQATPLYILDAPHLFDRDGKPYNGPDGHDWWDNPQRFAALSLAAAMIAAHGIEQWFPDALHLHDWQAGLTPVYLRELGAAERVKTLMTIHNIAFQGCYGPDMVQTLGLPPQGFTQSGFEYWGQVSTLKAGIMASTKVSTVSPTYARELMDGAFGMGMEGVLAARGADFTGILNGIDLDLWKPSYKSPKGKEKFKAALREELHLPDSDGPLCVVISRLTGQKGFDLLLEALPTLIRRGGQLALLGSGEGYFESAFRDAALKYADVAVRIGYDEAFARRLIEGGDAILVPSRFEPCGLTQLYGLRFGTIPLVSLTGGLADTVIQANPAALSAGVATGLQFTPITTAALEVAIHRMCDLYAKPKIWHQMMKNAMAQPVGWDTSAAAYADLFKEMVGAKPGQSETDAQA</sequence>
<dbReference type="SUPFAM" id="SSF53756">
    <property type="entry name" value="UDP-Glycosyltransferase/glycogen phosphorylase"/>
    <property type="match status" value="1"/>
</dbReference>
<dbReference type="OrthoDB" id="9808590at2"/>
<evidence type="ECO:0000256" key="2">
    <source>
        <dbReference type="ARBA" id="ARBA00002764"/>
    </source>
</evidence>
<dbReference type="GO" id="GO:0005978">
    <property type="term" value="P:glycogen biosynthetic process"/>
    <property type="evidence" value="ECO:0007669"/>
    <property type="project" value="UniProtKB-UniRule"/>
</dbReference>
<evidence type="ECO:0000256" key="4">
    <source>
        <dbReference type="ARBA" id="ARBA00010281"/>
    </source>
</evidence>
<keyword evidence="12" id="KW-1185">Reference proteome</keyword>
<dbReference type="NCBIfam" id="NF001899">
    <property type="entry name" value="PRK00654.1-2"/>
    <property type="match status" value="1"/>
</dbReference>
<dbReference type="HAMAP" id="MF_00484">
    <property type="entry name" value="Glycogen_synth"/>
    <property type="match status" value="1"/>
</dbReference>
<keyword evidence="6 8" id="KW-0808">Transferase</keyword>
<comment type="caution">
    <text evidence="11">The sequence shown here is derived from an EMBL/GenBank/DDBJ whole genome shotgun (WGS) entry which is preliminary data.</text>
</comment>
<comment type="similarity">
    <text evidence="4 8">Belongs to the glycosyltransferase 1 family. Bacterial/plant glycogen synthase subfamily.</text>
</comment>
<evidence type="ECO:0000313" key="11">
    <source>
        <dbReference type="EMBL" id="PTQ69333.1"/>
    </source>
</evidence>
<protein>
    <recommendedName>
        <fullName evidence="8">Glycogen synthase</fullName>
        <ecNumber evidence="8">2.4.1.21</ecNumber>
    </recommendedName>
    <alternativeName>
        <fullName evidence="8">Starch [bacterial glycogen] synthase</fullName>
    </alternativeName>
</protein>
<dbReference type="EC" id="2.4.1.21" evidence="8"/>
<organism evidence="11 12">
    <name type="scientific">Celeribacter persicus</name>
    <dbReference type="NCBI Taxonomy" id="1651082"/>
    <lineage>
        <taxon>Bacteria</taxon>
        <taxon>Pseudomonadati</taxon>
        <taxon>Pseudomonadota</taxon>
        <taxon>Alphaproteobacteria</taxon>
        <taxon>Rhodobacterales</taxon>
        <taxon>Roseobacteraceae</taxon>
        <taxon>Celeribacter</taxon>
    </lineage>
</organism>
<dbReference type="AlphaFoldDB" id="A0A2T5HCN5"/>
<feature type="binding site" evidence="8">
    <location>
        <position position="26"/>
    </location>
    <ligand>
        <name>ADP-alpha-D-glucose</name>
        <dbReference type="ChEBI" id="CHEBI:57498"/>
    </ligand>
</feature>